<name>A0A5M3WA86_9ACTN</name>
<dbReference type="GO" id="GO:0016740">
    <property type="term" value="F:transferase activity"/>
    <property type="evidence" value="ECO:0007669"/>
    <property type="project" value="UniProtKB-KW"/>
</dbReference>
<dbReference type="Gene3D" id="3.40.50.300">
    <property type="entry name" value="P-loop containing nucleotide triphosphate hydrolases"/>
    <property type="match status" value="1"/>
</dbReference>
<dbReference type="AlphaFoldDB" id="A0A5M3WA86"/>
<keyword evidence="2" id="KW-1185">Reference proteome</keyword>
<reference evidence="1 2" key="1">
    <citation type="submission" date="2019-10" db="EMBL/GenBank/DDBJ databases">
        <title>Whole genome shotgun sequence of Acrocarpospora corrugata NBRC 13972.</title>
        <authorList>
            <person name="Ichikawa N."/>
            <person name="Kimura A."/>
            <person name="Kitahashi Y."/>
            <person name="Komaki H."/>
            <person name="Oguchi A."/>
        </authorList>
    </citation>
    <scope>NUCLEOTIDE SEQUENCE [LARGE SCALE GENOMIC DNA]</scope>
    <source>
        <strain evidence="1 2">NBRC 13972</strain>
    </source>
</reference>
<dbReference type="EMBL" id="BLAD01000096">
    <property type="protein sequence ID" value="GES05269.1"/>
    <property type="molecule type" value="Genomic_DNA"/>
</dbReference>
<sequence>MGQWFPDAELPMLKGIPQPRRADLTARALAYQNPRLPIPMRLAALLPFARMWWPLDAAALKAKARRRTRLEDFGTLAPLDEPLERICGALDTAELHALGRLGAHTTLLAALRNRLRLEELARRRPEIFSRPVTDPVVITGLHRSGMMFLHRLLARDPRFRSLPFWEAVNPLPFEEATARAASPDPRIKAGARVLSFLNWGSPEMIKMADLENDSPDEELMPLAMGFSSLFFEHLVPGRLARYATADYAYLHRALQAMQWIRPGGPRWLLRSPQHLERFGPLTGTFPDATIVQTHRDPVRSVLSLAAMLSYGLRQSYPHPNPHLIGRHVADLTERLLQASVRDRGAADRRFVDVHFAQLNADPMATIRRIYAAADAELTPETERLMTVWYPRHRRGRHGVHTYEAADFGLNVHALRERFAFYSDRYGIPREGP</sequence>
<dbReference type="InterPro" id="IPR052736">
    <property type="entry name" value="Stf3_sulfotransferase"/>
</dbReference>
<evidence type="ECO:0000313" key="2">
    <source>
        <dbReference type="Proteomes" id="UP000334990"/>
    </source>
</evidence>
<dbReference type="SUPFAM" id="SSF52540">
    <property type="entry name" value="P-loop containing nucleoside triphosphate hydrolases"/>
    <property type="match status" value="1"/>
</dbReference>
<gene>
    <name evidence="1" type="ORF">Acor_73370</name>
</gene>
<comment type="caution">
    <text evidence="1">The sequence shown here is derived from an EMBL/GenBank/DDBJ whole genome shotgun (WGS) entry which is preliminary data.</text>
</comment>
<dbReference type="PANTHER" id="PTHR36451">
    <property type="entry name" value="PAPS-DEPENDENT SULFOTRANSFERASE STF3"/>
    <property type="match status" value="1"/>
</dbReference>
<dbReference type="Pfam" id="PF13469">
    <property type="entry name" value="Sulfotransfer_3"/>
    <property type="match status" value="1"/>
</dbReference>
<protein>
    <submittedName>
        <fullName evidence="1">Putative sulfotransferase</fullName>
    </submittedName>
</protein>
<proteinExistence type="predicted"/>
<dbReference type="Proteomes" id="UP000334990">
    <property type="component" value="Unassembled WGS sequence"/>
</dbReference>
<accession>A0A5M3WA86</accession>
<dbReference type="InterPro" id="IPR027417">
    <property type="entry name" value="P-loop_NTPase"/>
</dbReference>
<keyword evidence="1" id="KW-0808">Transferase</keyword>
<dbReference type="PANTHER" id="PTHR36451:SF1">
    <property type="entry name" value="OMEGA-HYDROXY-BETA-DIHYDROMENAQUINONE-9 SULFOTRANSFERASE STF3"/>
    <property type="match status" value="1"/>
</dbReference>
<organism evidence="1 2">
    <name type="scientific">Acrocarpospora corrugata</name>
    <dbReference type="NCBI Taxonomy" id="35763"/>
    <lineage>
        <taxon>Bacteria</taxon>
        <taxon>Bacillati</taxon>
        <taxon>Actinomycetota</taxon>
        <taxon>Actinomycetes</taxon>
        <taxon>Streptosporangiales</taxon>
        <taxon>Streptosporangiaceae</taxon>
        <taxon>Acrocarpospora</taxon>
    </lineage>
</organism>
<evidence type="ECO:0000313" key="1">
    <source>
        <dbReference type="EMBL" id="GES05269.1"/>
    </source>
</evidence>